<dbReference type="GO" id="GO:0098046">
    <property type="term" value="C:type V protein secretion system complex"/>
    <property type="evidence" value="ECO:0007669"/>
    <property type="project" value="TreeGrafter"/>
</dbReference>
<evidence type="ECO:0000256" key="5">
    <source>
        <dbReference type="ARBA" id="ARBA00022692"/>
    </source>
</evidence>
<dbReference type="Pfam" id="PF03865">
    <property type="entry name" value="ShlB"/>
    <property type="match status" value="1"/>
</dbReference>
<dbReference type="AlphaFoldDB" id="A0A964BMM6"/>
<dbReference type="GO" id="GO:0008320">
    <property type="term" value="F:protein transmembrane transporter activity"/>
    <property type="evidence" value="ECO:0007669"/>
    <property type="project" value="TreeGrafter"/>
</dbReference>
<evidence type="ECO:0000256" key="6">
    <source>
        <dbReference type="ARBA" id="ARBA00022927"/>
    </source>
</evidence>
<keyword evidence="5" id="KW-0812">Transmembrane</keyword>
<dbReference type="InterPro" id="IPR051544">
    <property type="entry name" value="TPS_OM_transporter"/>
</dbReference>
<dbReference type="InterPro" id="IPR034746">
    <property type="entry name" value="POTRA"/>
</dbReference>
<dbReference type="EMBL" id="JADWDC010000004">
    <property type="protein sequence ID" value="MCC0175869.1"/>
    <property type="molecule type" value="Genomic_DNA"/>
</dbReference>
<dbReference type="GO" id="GO:0046819">
    <property type="term" value="P:protein secretion by the type V secretion system"/>
    <property type="evidence" value="ECO:0007669"/>
    <property type="project" value="TreeGrafter"/>
</dbReference>
<sequence>MLKGLYFIKKIATFCFGFTVFVVVTSSSSSAQEKDYYSTLNLLITVDKLEITGNTVFSDFELIDIITPLEDNEVTLDRLIQVRREITNYYTKKGYIATGAFIPPQNLSDGKIKIVVIEGKLSEIVFKQDNIVNKKYIINRLPDNGKVLNYNSLIASLSSLQKSRFIENIKGETTFVEVGKIKLLLDIKENPRITKEFNLSNTFSSSIGEFGGQAKFQFNALGIGDLLETSITRTQGLEQFTALYSLPLNQYETQLTLKYITASSNLVLDELEELDINGEFTSYSLELNQPISLDINQQLDIKIGFNVERSESFILDDFSFSFVDGFNNGINRTSELSFTQQFSKKGLNKSFVLLSIFNIGVNIFEPTITEQGRDSLYWNWQFQSQGIVRLSSTFNWISDFKLQLSPDQLLPSKQFSLGGVSSVRGYNRNLFLGNNGISIANEIQTSIYKTSNSDFRIIGFIDSGRVWSSSAGNAINQNLLSSGFGLQYLSNKLFNIRLDYAFPLTNTDNLGSESSTSNLTFSVQLSQ</sequence>
<evidence type="ECO:0000256" key="7">
    <source>
        <dbReference type="ARBA" id="ARBA00023136"/>
    </source>
</evidence>
<organism evidence="11 12">
    <name type="scientific">Waterburya agarophytonicola KI4</name>
    <dbReference type="NCBI Taxonomy" id="2874699"/>
    <lineage>
        <taxon>Bacteria</taxon>
        <taxon>Bacillati</taxon>
        <taxon>Cyanobacteriota</taxon>
        <taxon>Cyanophyceae</taxon>
        <taxon>Pleurocapsales</taxon>
        <taxon>Hyellaceae</taxon>
        <taxon>Waterburya</taxon>
        <taxon>Waterburya agarophytonicola</taxon>
    </lineage>
</organism>
<dbReference type="Pfam" id="PF08479">
    <property type="entry name" value="POTRA_2"/>
    <property type="match status" value="1"/>
</dbReference>
<protein>
    <submittedName>
        <fullName evidence="11">ShlB/FhaC/HecB family hemolysin secretion/activation protein</fullName>
    </submittedName>
</protein>
<keyword evidence="9" id="KW-0732">Signal</keyword>
<comment type="similarity">
    <text evidence="2">Belongs to the TPS (TC 1.B.20) family.</text>
</comment>
<comment type="subcellular location">
    <subcellularLocation>
        <location evidence="1">Cell outer membrane</location>
    </subcellularLocation>
</comment>
<dbReference type="Gene3D" id="2.40.160.50">
    <property type="entry name" value="membrane protein fhac: a member of the omp85/tpsb transporter family"/>
    <property type="match status" value="1"/>
</dbReference>
<gene>
    <name evidence="11" type="ORF">I4641_02585</name>
</gene>
<dbReference type="Proteomes" id="UP000729733">
    <property type="component" value="Unassembled WGS sequence"/>
</dbReference>
<dbReference type="PANTHER" id="PTHR34597">
    <property type="entry name" value="SLR1661 PROTEIN"/>
    <property type="match status" value="1"/>
</dbReference>
<dbReference type="RefSeq" id="WP_229638868.1">
    <property type="nucleotide sequence ID" value="NZ_JADWDC010000004.1"/>
</dbReference>
<evidence type="ECO:0000313" key="12">
    <source>
        <dbReference type="Proteomes" id="UP000729733"/>
    </source>
</evidence>
<dbReference type="InterPro" id="IPR013686">
    <property type="entry name" value="Polypept-transport_assoc_ShlB"/>
</dbReference>
<dbReference type="Gene3D" id="3.10.20.310">
    <property type="entry name" value="membrane protein fhac"/>
    <property type="match status" value="1"/>
</dbReference>
<keyword evidence="7" id="KW-0472">Membrane</keyword>
<keyword evidence="3" id="KW-0813">Transport</keyword>
<name>A0A964BMM6_9CYAN</name>
<feature type="domain" description="POTRA" evidence="10">
    <location>
        <begin position="44"/>
        <end position="119"/>
    </location>
</feature>
<evidence type="ECO:0000256" key="1">
    <source>
        <dbReference type="ARBA" id="ARBA00004442"/>
    </source>
</evidence>
<evidence type="ECO:0000256" key="3">
    <source>
        <dbReference type="ARBA" id="ARBA00022448"/>
    </source>
</evidence>
<feature type="signal peptide" evidence="9">
    <location>
        <begin position="1"/>
        <end position="31"/>
    </location>
</feature>
<dbReference type="PROSITE" id="PS51779">
    <property type="entry name" value="POTRA"/>
    <property type="match status" value="1"/>
</dbReference>
<dbReference type="GO" id="GO:0009279">
    <property type="term" value="C:cell outer membrane"/>
    <property type="evidence" value="ECO:0007669"/>
    <property type="project" value="UniProtKB-SubCell"/>
</dbReference>
<feature type="chain" id="PRO_5037745042" evidence="9">
    <location>
        <begin position="32"/>
        <end position="527"/>
    </location>
</feature>
<keyword evidence="6" id="KW-0653">Protein transport</keyword>
<comment type="caution">
    <text evidence="11">The sequence shown here is derived from an EMBL/GenBank/DDBJ whole genome shotgun (WGS) entry which is preliminary data.</text>
</comment>
<evidence type="ECO:0000256" key="2">
    <source>
        <dbReference type="ARBA" id="ARBA00009055"/>
    </source>
</evidence>
<keyword evidence="8" id="KW-0998">Cell outer membrane</keyword>
<dbReference type="PANTHER" id="PTHR34597:SF3">
    <property type="entry name" value="OUTER MEMBRANE TRANSPORTER CDIB"/>
    <property type="match status" value="1"/>
</dbReference>
<keyword evidence="12" id="KW-1185">Reference proteome</keyword>
<evidence type="ECO:0000259" key="10">
    <source>
        <dbReference type="PROSITE" id="PS51779"/>
    </source>
</evidence>
<evidence type="ECO:0000256" key="9">
    <source>
        <dbReference type="SAM" id="SignalP"/>
    </source>
</evidence>
<evidence type="ECO:0000313" key="11">
    <source>
        <dbReference type="EMBL" id="MCC0175869.1"/>
    </source>
</evidence>
<dbReference type="InterPro" id="IPR005565">
    <property type="entry name" value="Hemolysn_activator_HlyB_C"/>
</dbReference>
<accession>A0A964BMM6</accession>
<evidence type="ECO:0000256" key="8">
    <source>
        <dbReference type="ARBA" id="ARBA00023237"/>
    </source>
</evidence>
<proteinExistence type="inferred from homology"/>
<keyword evidence="4" id="KW-1134">Transmembrane beta strand</keyword>
<evidence type="ECO:0000256" key="4">
    <source>
        <dbReference type="ARBA" id="ARBA00022452"/>
    </source>
</evidence>
<reference evidence="11" key="1">
    <citation type="journal article" date="2021" name="Antonie Van Leeuwenhoek">
        <title>Draft genome and description of Waterburya agarophytonicola gen. nov. sp. nov. (Pleurocapsales, Cyanobacteria): a seaweed symbiont.</title>
        <authorList>
            <person name="Bonthond G."/>
            <person name="Shalygin S."/>
            <person name="Bayer T."/>
            <person name="Weinberger F."/>
        </authorList>
    </citation>
    <scope>NUCLEOTIDE SEQUENCE</scope>
    <source>
        <strain evidence="11">KI4</strain>
    </source>
</reference>